<name>C3XTX2_BRAFL</name>
<dbReference type="eggNOG" id="ENOG502S8B9">
    <property type="taxonomic scope" value="Eukaryota"/>
</dbReference>
<reference evidence="3" key="1">
    <citation type="journal article" date="2008" name="Nature">
        <title>The amphioxus genome and the evolution of the chordate karyotype.</title>
        <authorList>
            <consortium name="US DOE Joint Genome Institute (JGI-PGF)"/>
            <person name="Putnam N.H."/>
            <person name="Butts T."/>
            <person name="Ferrier D.E.K."/>
            <person name="Furlong R.F."/>
            <person name="Hellsten U."/>
            <person name="Kawashima T."/>
            <person name="Robinson-Rechavi M."/>
            <person name="Shoguchi E."/>
            <person name="Terry A."/>
            <person name="Yu J.-K."/>
            <person name="Benito-Gutierrez E.L."/>
            <person name="Dubchak I."/>
            <person name="Garcia-Fernandez J."/>
            <person name="Gibson-Brown J.J."/>
            <person name="Grigoriev I.V."/>
            <person name="Horton A.C."/>
            <person name="de Jong P.J."/>
            <person name="Jurka J."/>
            <person name="Kapitonov V.V."/>
            <person name="Kohara Y."/>
            <person name="Kuroki Y."/>
            <person name="Lindquist E."/>
            <person name="Lucas S."/>
            <person name="Osoegawa K."/>
            <person name="Pennacchio L.A."/>
            <person name="Salamov A.A."/>
            <person name="Satou Y."/>
            <person name="Sauka-Spengler T."/>
            <person name="Schmutz J."/>
            <person name="Shin-I T."/>
            <person name="Toyoda A."/>
            <person name="Bronner-Fraser M."/>
            <person name="Fujiyama A."/>
            <person name="Holland L.Z."/>
            <person name="Holland P.W.H."/>
            <person name="Satoh N."/>
            <person name="Rokhsar D.S."/>
        </authorList>
    </citation>
    <scope>NUCLEOTIDE SEQUENCE [LARGE SCALE GENOMIC DNA]</scope>
    <source>
        <strain evidence="3">S238N-H82</strain>
        <tissue evidence="3">Testes</tissue>
    </source>
</reference>
<feature type="compositionally biased region" description="Pro residues" evidence="2">
    <location>
        <begin position="188"/>
        <end position="201"/>
    </location>
</feature>
<protein>
    <submittedName>
        <fullName evidence="3">Uncharacterized protein</fullName>
    </submittedName>
</protein>
<dbReference type="AlphaFoldDB" id="C3XTX2"/>
<evidence type="ECO:0000313" key="3">
    <source>
        <dbReference type="EMBL" id="EEN68346.1"/>
    </source>
</evidence>
<feature type="compositionally biased region" description="Basic and acidic residues" evidence="2">
    <location>
        <begin position="296"/>
        <end position="305"/>
    </location>
</feature>
<dbReference type="EMBL" id="GG666464">
    <property type="protein sequence ID" value="EEN68346.1"/>
    <property type="molecule type" value="Genomic_DNA"/>
</dbReference>
<organism>
    <name type="scientific">Branchiostoma floridae</name>
    <name type="common">Florida lancelet</name>
    <name type="synonym">Amphioxus</name>
    <dbReference type="NCBI Taxonomy" id="7739"/>
    <lineage>
        <taxon>Eukaryota</taxon>
        <taxon>Metazoa</taxon>
        <taxon>Chordata</taxon>
        <taxon>Cephalochordata</taxon>
        <taxon>Leptocardii</taxon>
        <taxon>Amphioxiformes</taxon>
        <taxon>Branchiostomatidae</taxon>
        <taxon>Branchiostoma</taxon>
    </lineage>
</organism>
<feature type="region of interest" description="Disordered" evidence="2">
    <location>
        <begin position="260"/>
        <end position="343"/>
    </location>
</feature>
<evidence type="ECO:0000256" key="2">
    <source>
        <dbReference type="SAM" id="MobiDB-lite"/>
    </source>
</evidence>
<gene>
    <name evidence="3" type="ORF">BRAFLDRAFT_80041</name>
</gene>
<evidence type="ECO:0000256" key="1">
    <source>
        <dbReference type="SAM" id="Coils"/>
    </source>
</evidence>
<feature type="coiled-coil region" evidence="1">
    <location>
        <begin position="17"/>
        <end position="44"/>
    </location>
</feature>
<feature type="compositionally biased region" description="Basic and acidic residues" evidence="2">
    <location>
        <begin position="264"/>
        <end position="283"/>
    </location>
</feature>
<feature type="region of interest" description="Disordered" evidence="2">
    <location>
        <begin position="149"/>
        <end position="224"/>
    </location>
</feature>
<accession>C3XTX2</accession>
<proteinExistence type="predicted"/>
<dbReference type="InParanoid" id="C3XTX2"/>
<keyword evidence="1" id="KW-0175">Coiled coil</keyword>
<sequence length="414" mass="46723">MQAGSGHRRAASAGSEVRLLRETASQLRRELVESRAETQKATDRLHTLIGLVKRAWSGDETAAVHVANIVGVAPPSFHPDTTAKGNLGTRMSGDQEEKSFRLTALPKSRAVNNWALLTIRVLNREYCMLEEELRQQQHQYLHRREMFMNEQLQDNPSKVRISSAKKRPTLGDVGRLGTPTDKLNTATAPPPSPEATKPPLPHGRSPSHGHLYRPASGKRPTLQDDSIHSLVDLFIEPTYSAKKNKLKEVNRMRQPDLYSASEILDQRKRPVSAKELKEKDAMRARPKSGVKQQSKNKSEVPDKARPSSAQVFLTQKRESNPVLTKNELKENKKSNTTKRPVVKKSEQAEAFAKELVRMEEMEREFKKTTKMLQQRLGISGEGEFVIERVALRLLKVGEGSYKMTTDDSVVWLCW</sequence>